<reference evidence="2 3" key="1">
    <citation type="submission" date="2024-09" db="EMBL/GenBank/DDBJ databases">
        <authorList>
            <person name="Sun Q."/>
            <person name="Mori K."/>
        </authorList>
    </citation>
    <scope>NUCLEOTIDE SEQUENCE [LARGE SCALE GENOMIC DNA]</scope>
    <source>
        <strain evidence="2 3">CECT 8726</strain>
    </source>
</reference>
<proteinExistence type="predicted"/>
<comment type="caution">
    <text evidence="2">The sequence shown here is derived from an EMBL/GenBank/DDBJ whole genome shotgun (WGS) entry which is preliminary data.</text>
</comment>
<sequence length="103" mass="11633">MRPVLFGDVTAIARTLLKLKDKDRPTAVHQALTQASAADAYRIRTGKLHQRWGNGSLSGAVERYPKAIEPFLDDIDYCSCMALVFTSLVNWRQEKAAFNERHN</sequence>
<evidence type="ECO:0000313" key="3">
    <source>
        <dbReference type="Proteomes" id="UP001589683"/>
    </source>
</evidence>
<protein>
    <recommendedName>
        <fullName evidence="1">DUF7742 domain-containing protein</fullName>
    </recommendedName>
</protein>
<dbReference type="RefSeq" id="WP_213888273.1">
    <property type="nucleotide sequence ID" value="NZ_JAGFNU010000003.1"/>
</dbReference>
<dbReference type="InterPro" id="IPR056644">
    <property type="entry name" value="DUF7742"/>
</dbReference>
<name>A0ABV5JIR9_9RHOB</name>
<evidence type="ECO:0000313" key="2">
    <source>
        <dbReference type="EMBL" id="MFB9233350.1"/>
    </source>
</evidence>
<dbReference type="Pfam" id="PF24891">
    <property type="entry name" value="DUF7742"/>
    <property type="match status" value="1"/>
</dbReference>
<accession>A0ABV5JIR9</accession>
<keyword evidence="3" id="KW-1185">Reference proteome</keyword>
<dbReference type="Proteomes" id="UP001589683">
    <property type="component" value="Unassembled WGS sequence"/>
</dbReference>
<feature type="domain" description="DUF7742" evidence="1">
    <location>
        <begin position="2"/>
        <end position="87"/>
    </location>
</feature>
<dbReference type="EMBL" id="JBHMEA010000049">
    <property type="protein sequence ID" value="MFB9233350.1"/>
    <property type="molecule type" value="Genomic_DNA"/>
</dbReference>
<gene>
    <name evidence="2" type="ORF">ACFFUT_16280</name>
</gene>
<organism evidence="2 3">
    <name type="scientific">Pseudohalocynthiibacter aestuariivivens</name>
    <dbReference type="NCBI Taxonomy" id="1591409"/>
    <lineage>
        <taxon>Bacteria</taxon>
        <taxon>Pseudomonadati</taxon>
        <taxon>Pseudomonadota</taxon>
        <taxon>Alphaproteobacteria</taxon>
        <taxon>Rhodobacterales</taxon>
        <taxon>Paracoccaceae</taxon>
        <taxon>Pseudohalocynthiibacter</taxon>
    </lineage>
</organism>
<evidence type="ECO:0000259" key="1">
    <source>
        <dbReference type="Pfam" id="PF24891"/>
    </source>
</evidence>